<evidence type="ECO:0000313" key="5">
    <source>
        <dbReference type="EMBL" id="PRP87083.1"/>
    </source>
</evidence>
<keyword evidence="3" id="KW-1015">Disulfide bond</keyword>
<dbReference type="Pfam" id="PF02630">
    <property type="entry name" value="SCO1-SenC"/>
    <property type="match status" value="1"/>
</dbReference>
<dbReference type="GO" id="GO:0005739">
    <property type="term" value="C:mitochondrion"/>
    <property type="evidence" value="ECO:0007669"/>
    <property type="project" value="GOC"/>
</dbReference>
<proteinExistence type="inferred from homology"/>
<name>A0A2P6NSZ4_9EUKA</name>
<sequence>MLKSIQFGRVLQRSASSTFTAPRPLIRSNLIRPQSFQRRGYSNEGEKTQGGDSGPVLTKTTSTHRQPVGWQAALITLGVGGIVAIIYKQQRDEKQKEWKKAQTQSAGEAAIGGPFTLVDEDGIPRTSAQFLGQFLIVYFGFTHCPDVCPIELTKLGKSLEMLEQKGLLKDIQPLFISVDPNRDSVEKVKQYVKEFHPKLLGLTGTPDQVSEVCKAYRVYMSKAKETYGESGDDDYLVDHSIIFYFMGPNGKFIEHYGAQLTEVQMANRMVDAMERIKKPSAAPEKKWWQFW</sequence>
<dbReference type="EMBL" id="MDYQ01000023">
    <property type="protein sequence ID" value="PRP87083.1"/>
    <property type="molecule type" value="Genomic_DNA"/>
</dbReference>
<feature type="binding site" evidence="2">
    <location>
        <position position="148"/>
    </location>
    <ligand>
        <name>Cu cation</name>
        <dbReference type="ChEBI" id="CHEBI:23378"/>
    </ligand>
</feature>
<dbReference type="FunCoup" id="A0A2P6NSZ4">
    <property type="interactions" value="460"/>
</dbReference>
<dbReference type="InterPro" id="IPR003782">
    <property type="entry name" value="SCO1/SenC"/>
</dbReference>
<evidence type="ECO:0000256" key="3">
    <source>
        <dbReference type="PIRSR" id="PIRSR603782-2"/>
    </source>
</evidence>
<dbReference type="Gene3D" id="3.40.30.10">
    <property type="entry name" value="Glutaredoxin"/>
    <property type="match status" value="1"/>
</dbReference>
<dbReference type="PANTHER" id="PTHR12151">
    <property type="entry name" value="ELECTRON TRANSPORT PROTIN SCO1/SENC FAMILY MEMBER"/>
    <property type="match status" value="1"/>
</dbReference>
<evidence type="ECO:0000313" key="6">
    <source>
        <dbReference type="Proteomes" id="UP000241769"/>
    </source>
</evidence>
<dbReference type="SUPFAM" id="SSF52833">
    <property type="entry name" value="Thioredoxin-like"/>
    <property type="match status" value="1"/>
</dbReference>
<dbReference type="GO" id="GO:0033617">
    <property type="term" value="P:mitochondrial respiratory chain complex IV assembly"/>
    <property type="evidence" value="ECO:0007669"/>
    <property type="project" value="TreeGrafter"/>
</dbReference>
<reference evidence="5 6" key="1">
    <citation type="journal article" date="2018" name="Genome Biol. Evol.">
        <title>Multiple Roots of Fruiting Body Formation in Amoebozoa.</title>
        <authorList>
            <person name="Hillmann F."/>
            <person name="Forbes G."/>
            <person name="Novohradska S."/>
            <person name="Ferling I."/>
            <person name="Riege K."/>
            <person name="Groth M."/>
            <person name="Westermann M."/>
            <person name="Marz M."/>
            <person name="Spaller T."/>
            <person name="Winckler T."/>
            <person name="Schaap P."/>
            <person name="Glockner G."/>
        </authorList>
    </citation>
    <scope>NUCLEOTIDE SEQUENCE [LARGE SCALE GENOMIC DNA]</scope>
    <source>
        <strain evidence="5 6">Jena</strain>
    </source>
</reference>
<feature type="binding site" evidence="2">
    <location>
        <position position="239"/>
    </location>
    <ligand>
        <name>Cu cation</name>
        <dbReference type="ChEBI" id="CHEBI:23378"/>
    </ligand>
</feature>
<dbReference type="STRING" id="1890364.A0A2P6NSZ4"/>
<dbReference type="PANTHER" id="PTHR12151:SF5">
    <property type="entry name" value="AT19154P"/>
    <property type="match status" value="1"/>
</dbReference>
<keyword evidence="2" id="KW-0479">Metal-binding</keyword>
<accession>A0A2P6NSZ4</accession>
<feature type="region of interest" description="Disordered" evidence="4">
    <location>
        <begin position="36"/>
        <end position="64"/>
    </location>
</feature>
<dbReference type="GO" id="GO:0046872">
    <property type="term" value="F:metal ion binding"/>
    <property type="evidence" value="ECO:0007669"/>
    <property type="project" value="UniProtKB-KW"/>
</dbReference>
<evidence type="ECO:0000256" key="2">
    <source>
        <dbReference type="PIRSR" id="PIRSR603782-1"/>
    </source>
</evidence>
<protein>
    <recommendedName>
        <fullName evidence="7">Thioredoxin domain-containing protein</fullName>
    </recommendedName>
</protein>
<keyword evidence="6" id="KW-1185">Reference proteome</keyword>
<dbReference type="CDD" id="cd02968">
    <property type="entry name" value="SCO"/>
    <property type="match status" value="1"/>
</dbReference>
<comment type="caution">
    <text evidence="5">The sequence shown here is derived from an EMBL/GenBank/DDBJ whole genome shotgun (WGS) entry which is preliminary data.</text>
</comment>
<evidence type="ECO:0000256" key="1">
    <source>
        <dbReference type="ARBA" id="ARBA00010996"/>
    </source>
</evidence>
<feature type="binding site" evidence="2">
    <location>
        <position position="144"/>
    </location>
    <ligand>
        <name>Cu cation</name>
        <dbReference type="ChEBI" id="CHEBI:23378"/>
    </ligand>
</feature>
<evidence type="ECO:0000256" key="4">
    <source>
        <dbReference type="SAM" id="MobiDB-lite"/>
    </source>
</evidence>
<feature type="disulfide bond" description="Redox-active" evidence="3">
    <location>
        <begin position="144"/>
        <end position="148"/>
    </location>
</feature>
<evidence type="ECO:0008006" key="7">
    <source>
        <dbReference type="Google" id="ProtNLM"/>
    </source>
</evidence>
<dbReference type="InterPro" id="IPR036249">
    <property type="entry name" value="Thioredoxin-like_sf"/>
</dbReference>
<comment type="similarity">
    <text evidence="1">Belongs to the SCO1/2 family.</text>
</comment>
<dbReference type="AlphaFoldDB" id="A0A2P6NSZ4"/>
<dbReference type="OrthoDB" id="270009at2759"/>
<dbReference type="FunFam" id="3.40.30.10:FF:000013">
    <property type="entry name" value="Blast:Protein SCO1 homolog, mitochondrial"/>
    <property type="match status" value="1"/>
</dbReference>
<dbReference type="InParanoid" id="A0A2P6NSZ4"/>
<dbReference type="Proteomes" id="UP000241769">
    <property type="component" value="Unassembled WGS sequence"/>
</dbReference>
<keyword evidence="2" id="KW-0186">Copper</keyword>
<gene>
    <name evidence="5" type="ORF">PROFUN_04819</name>
</gene>
<organism evidence="5 6">
    <name type="scientific">Planoprotostelium fungivorum</name>
    <dbReference type="NCBI Taxonomy" id="1890364"/>
    <lineage>
        <taxon>Eukaryota</taxon>
        <taxon>Amoebozoa</taxon>
        <taxon>Evosea</taxon>
        <taxon>Variosea</taxon>
        <taxon>Cavosteliida</taxon>
        <taxon>Cavosteliaceae</taxon>
        <taxon>Planoprotostelium</taxon>
    </lineage>
</organism>